<dbReference type="EMBL" id="JACHXZ010000004">
    <property type="protein sequence ID" value="MBB3170029.1"/>
    <property type="molecule type" value="Genomic_DNA"/>
</dbReference>
<feature type="chain" id="PRO_5032553154" evidence="1">
    <location>
        <begin position="21"/>
        <end position="112"/>
    </location>
</feature>
<dbReference type="Proteomes" id="UP000559987">
    <property type="component" value="Unassembled WGS sequence"/>
</dbReference>
<name>A0A839UUB9_9GAMM</name>
<evidence type="ECO:0000256" key="1">
    <source>
        <dbReference type="SAM" id="SignalP"/>
    </source>
</evidence>
<accession>A0A839UUB9</accession>
<evidence type="ECO:0000313" key="3">
    <source>
        <dbReference type="Proteomes" id="UP000559987"/>
    </source>
</evidence>
<reference evidence="2 3" key="1">
    <citation type="submission" date="2020-08" db="EMBL/GenBank/DDBJ databases">
        <title>Genomic Encyclopedia of Type Strains, Phase III (KMG-III): the genomes of soil and plant-associated and newly described type strains.</title>
        <authorList>
            <person name="Whitman W."/>
        </authorList>
    </citation>
    <scope>NUCLEOTIDE SEQUENCE [LARGE SCALE GENOMIC DNA]</scope>
    <source>
        <strain evidence="2 3">CECT 8571</strain>
    </source>
</reference>
<evidence type="ECO:0000313" key="2">
    <source>
        <dbReference type="EMBL" id="MBB3170029.1"/>
    </source>
</evidence>
<dbReference type="RefSeq" id="WP_183911501.1">
    <property type="nucleotide sequence ID" value="NZ_JACHXZ010000004.1"/>
</dbReference>
<protein>
    <submittedName>
        <fullName evidence="2">Uncharacterized protein</fullName>
    </submittedName>
</protein>
<proteinExistence type="predicted"/>
<feature type="signal peptide" evidence="1">
    <location>
        <begin position="1"/>
        <end position="20"/>
    </location>
</feature>
<keyword evidence="3" id="KW-1185">Reference proteome</keyword>
<sequence>MKFKNLIFAFLLLMPAASFADAMECKIGPLDMEFGGNKWLVYACSDGKSIVAVSAPGNPAMPFFFSVAPKNGSYTVAGEGNGDKTASKSAYEALLKLEKRDIEEIIKKAKNA</sequence>
<organism evidence="2 3">
    <name type="scientific">Simiduia aestuariiviva</name>
    <dbReference type="NCBI Taxonomy" id="1510459"/>
    <lineage>
        <taxon>Bacteria</taxon>
        <taxon>Pseudomonadati</taxon>
        <taxon>Pseudomonadota</taxon>
        <taxon>Gammaproteobacteria</taxon>
        <taxon>Cellvibrionales</taxon>
        <taxon>Cellvibrionaceae</taxon>
        <taxon>Simiduia</taxon>
    </lineage>
</organism>
<keyword evidence="1" id="KW-0732">Signal</keyword>
<comment type="caution">
    <text evidence="2">The sequence shown here is derived from an EMBL/GenBank/DDBJ whole genome shotgun (WGS) entry which is preliminary data.</text>
</comment>
<gene>
    <name evidence="2" type="ORF">FHS30_003242</name>
</gene>
<dbReference type="AlphaFoldDB" id="A0A839UUB9"/>